<dbReference type="Proteomes" id="UP001381693">
    <property type="component" value="Unassembled WGS sequence"/>
</dbReference>
<feature type="non-terminal residue" evidence="1">
    <location>
        <position position="74"/>
    </location>
</feature>
<comment type="caution">
    <text evidence="1">The sequence shown here is derived from an EMBL/GenBank/DDBJ whole genome shotgun (WGS) entry which is preliminary data.</text>
</comment>
<proteinExistence type="predicted"/>
<reference evidence="1 2" key="1">
    <citation type="submission" date="2023-11" db="EMBL/GenBank/DDBJ databases">
        <title>Halocaridina rubra genome assembly.</title>
        <authorList>
            <person name="Smith C."/>
        </authorList>
    </citation>
    <scope>NUCLEOTIDE SEQUENCE [LARGE SCALE GENOMIC DNA]</scope>
    <source>
        <strain evidence="1">EP-1</strain>
        <tissue evidence="1">Whole</tissue>
    </source>
</reference>
<feature type="non-terminal residue" evidence="1">
    <location>
        <position position="1"/>
    </location>
</feature>
<evidence type="ECO:0000313" key="2">
    <source>
        <dbReference type="Proteomes" id="UP001381693"/>
    </source>
</evidence>
<gene>
    <name evidence="1" type="ORF">SK128_025868</name>
</gene>
<keyword evidence="2" id="KW-1185">Reference proteome</keyword>
<organism evidence="1 2">
    <name type="scientific">Halocaridina rubra</name>
    <name type="common">Hawaiian red shrimp</name>
    <dbReference type="NCBI Taxonomy" id="373956"/>
    <lineage>
        <taxon>Eukaryota</taxon>
        <taxon>Metazoa</taxon>
        <taxon>Ecdysozoa</taxon>
        <taxon>Arthropoda</taxon>
        <taxon>Crustacea</taxon>
        <taxon>Multicrustacea</taxon>
        <taxon>Malacostraca</taxon>
        <taxon>Eumalacostraca</taxon>
        <taxon>Eucarida</taxon>
        <taxon>Decapoda</taxon>
        <taxon>Pleocyemata</taxon>
        <taxon>Caridea</taxon>
        <taxon>Atyoidea</taxon>
        <taxon>Atyidae</taxon>
        <taxon>Halocaridina</taxon>
    </lineage>
</organism>
<dbReference type="EMBL" id="JAXCGZ010021145">
    <property type="protein sequence ID" value="KAK7058694.1"/>
    <property type="molecule type" value="Genomic_DNA"/>
</dbReference>
<name>A0AAN8WG50_HALRR</name>
<sequence length="74" mass="8544">TTGLIHEAVRLEGALNASFHYFELRSVRHRKFLVILHCQAEHWILDHPCPVQKDEHCNCLHLKAHNHVTSKAEG</sequence>
<accession>A0AAN8WG50</accession>
<protein>
    <submittedName>
        <fullName evidence="1">Uncharacterized protein</fullName>
    </submittedName>
</protein>
<evidence type="ECO:0000313" key="1">
    <source>
        <dbReference type="EMBL" id="KAK7058694.1"/>
    </source>
</evidence>
<dbReference type="AlphaFoldDB" id="A0AAN8WG50"/>